<comment type="similarity">
    <text evidence="1 5">Belongs to the peptidase C14A family.</text>
</comment>
<keyword evidence="3" id="KW-0053">Apoptosis</keyword>
<feature type="compositionally biased region" description="Polar residues" evidence="6">
    <location>
        <begin position="58"/>
        <end position="67"/>
    </location>
</feature>
<dbReference type="GO" id="GO:0006915">
    <property type="term" value="P:apoptotic process"/>
    <property type="evidence" value="ECO:0007669"/>
    <property type="project" value="UniProtKB-KW"/>
</dbReference>
<evidence type="ECO:0000256" key="5">
    <source>
        <dbReference type="RuleBase" id="RU003971"/>
    </source>
</evidence>
<sequence length="365" mass="41123">MSFEGVSDELDHPGGETDSVTLTSPTTLPEKYQSSSSSHHKEEALEATSSQSSDASSVCENSMTSDSSDTRWIGKGFPVQDKYKNRPQAATPVGSHSLEYRMNHKKRGLALIVVYEIFGGSGPLRRECAQSDVKTTVRAFQHLGFETKEHWNLKGQDLKRVLKEVAATDHSQNDALAVIFMSHGGLNEKNNREYICVYDGTVDTSVLWKNFTAEKCPTLAGKPKMFFIQACRGESTDKGIQLNKQKGLRVSTDSFDLREKEDYVIPIHADMLMMWASYPGMFAFKSKNFGVKGSVFIHFLCQVLLENSLHDDLATLLLRVTREVAIKYESYVPGNSIWHSNKQIPYTVSTLMRKVYFFERNKFIV</sequence>
<dbReference type="InterPro" id="IPR002138">
    <property type="entry name" value="Pept_C14_p10"/>
</dbReference>
<dbReference type="AlphaFoldDB" id="A0AAE1KRH4"/>
<accession>A0AAE1KRH4</accession>
<evidence type="ECO:0008006" key="11">
    <source>
        <dbReference type="Google" id="ProtNLM"/>
    </source>
</evidence>
<dbReference type="PRINTS" id="PR00376">
    <property type="entry name" value="IL1BCENZYME"/>
</dbReference>
<dbReference type="InterPro" id="IPR002398">
    <property type="entry name" value="Pept_C14"/>
</dbReference>
<feature type="domain" description="Caspase family p10" evidence="7">
    <location>
        <begin position="261"/>
        <end position="359"/>
    </location>
</feature>
<dbReference type="PROSITE" id="PS50207">
    <property type="entry name" value="CASPASE_P10"/>
    <property type="match status" value="1"/>
</dbReference>
<keyword evidence="10" id="KW-1185">Reference proteome</keyword>
<dbReference type="SMART" id="SM00115">
    <property type="entry name" value="CASc"/>
    <property type="match status" value="1"/>
</dbReference>
<dbReference type="PANTHER" id="PTHR47901">
    <property type="entry name" value="CASPASE RECRUITMENT DOMAIN-CONTAINING PROTEIN 18"/>
    <property type="match status" value="1"/>
</dbReference>
<dbReference type="InterPro" id="IPR011600">
    <property type="entry name" value="Pept_C14_caspase"/>
</dbReference>
<gene>
    <name evidence="9" type="ORF">Pcinc_015967</name>
</gene>
<dbReference type="PROSITE" id="PS50208">
    <property type="entry name" value="CASPASE_P20"/>
    <property type="match status" value="1"/>
</dbReference>
<dbReference type="InterPro" id="IPR029030">
    <property type="entry name" value="Caspase-like_dom_sf"/>
</dbReference>
<organism evidence="9 10">
    <name type="scientific">Petrolisthes cinctipes</name>
    <name type="common">Flat porcelain crab</name>
    <dbReference type="NCBI Taxonomy" id="88211"/>
    <lineage>
        <taxon>Eukaryota</taxon>
        <taxon>Metazoa</taxon>
        <taxon>Ecdysozoa</taxon>
        <taxon>Arthropoda</taxon>
        <taxon>Crustacea</taxon>
        <taxon>Multicrustacea</taxon>
        <taxon>Malacostraca</taxon>
        <taxon>Eumalacostraca</taxon>
        <taxon>Eucarida</taxon>
        <taxon>Decapoda</taxon>
        <taxon>Pleocyemata</taxon>
        <taxon>Anomura</taxon>
        <taxon>Galatheoidea</taxon>
        <taxon>Porcellanidae</taxon>
        <taxon>Petrolisthes</taxon>
    </lineage>
</organism>
<comment type="caution">
    <text evidence="9">The sequence shown here is derived from an EMBL/GenBank/DDBJ whole genome shotgun (WGS) entry which is preliminary data.</text>
</comment>
<proteinExistence type="inferred from homology"/>
<evidence type="ECO:0000256" key="3">
    <source>
        <dbReference type="ARBA" id="ARBA00022703"/>
    </source>
</evidence>
<evidence type="ECO:0000259" key="8">
    <source>
        <dbReference type="PROSITE" id="PS50208"/>
    </source>
</evidence>
<dbReference type="InterPro" id="IPR015917">
    <property type="entry name" value="Pept_C14A"/>
</dbReference>
<evidence type="ECO:0000256" key="4">
    <source>
        <dbReference type="ARBA" id="ARBA00022801"/>
    </source>
</evidence>
<keyword evidence="2" id="KW-0645">Protease</keyword>
<dbReference type="Proteomes" id="UP001286313">
    <property type="component" value="Unassembled WGS sequence"/>
</dbReference>
<evidence type="ECO:0000313" key="10">
    <source>
        <dbReference type="Proteomes" id="UP001286313"/>
    </source>
</evidence>
<evidence type="ECO:0000256" key="6">
    <source>
        <dbReference type="SAM" id="MobiDB-lite"/>
    </source>
</evidence>
<dbReference type="SUPFAM" id="SSF52129">
    <property type="entry name" value="Caspase-like"/>
    <property type="match status" value="1"/>
</dbReference>
<feature type="compositionally biased region" description="Polar residues" evidence="6">
    <location>
        <begin position="18"/>
        <end position="37"/>
    </location>
</feature>
<dbReference type="Pfam" id="PF00656">
    <property type="entry name" value="Peptidase_C14"/>
    <property type="match status" value="1"/>
</dbReference>
<dbReference type="InterPro" id="IPR001309">
    <property type="entry name" value="Pept_C14_p20"/>
</dbReference>
<evidence type="ECO:0000313" key="9">
    <source>
        <dbReference type="EMBL" id="KAK3879460.1"/>
    </source>
</evidence>
<dbReference type="Gene3D" id="3.40.50.1460">
    <property type="match status" value="1"/>
</dbReference>
<feature type="domain" description="Caspase family p20" evidence="8">
    <location>
        <begin position="106"/>
        <end position="235"/>
    </location>
</feature>
<reference evidence="9" key="1">
    <citation type="submission" date="2023-10" db="EMBL/GenBank/DDBJ databases">
        <title>Genome assemblies of two species of porcelain crab, Petrolisthes cinctipes and Petrolisthes manimaculis (Anomura: Porcellanidae).</title>
        <authorList>
            <person name="Angst P."/>
        </authorList>
    </citation>
    <scope>NUCLEOTIDE SEQUENCE</scope>
    <source>
        <strain evidence="9">PB745_01</strain>
        <tissue evidence="9">Gill</tissue>
    </source>
</reference>
<feature type="region of interest" description="Disordered" evidence="6">
    <location>
        <begin position="1"/>
        <end position="91"/>
    </location>
</feature>
<dbReference type="InterPro" id="IPR033139">
    <property type="entry name" value="Caspase_cys_AS"/>
</dbReference>
<keyword evidence="4" id="KW-0378">Hydrolase</keyword>
<evidence type="ECO:0000256" key="2">
    <source>
        <dbReference type="ARBA" id="ARBA00022670"/>
    </source>
</evidence>
<protein>
    <recommendedName>
        <fullName evidence="11">Caspase-3</fullName>
    </recommendedName>
</protein>
<dbReference type="GO" id="GO:0006508">
    <property type="term" value="P:proteolysis"/>
    <property type="evidence" value="ECO:0007669"/>
    <property type="project" value="UniProtKB-KW"/>
</dbReference>
<evidence type="ECO:0000259" key="7">
    <source>
        <dbReference type="PROSITE" id="PS50207"/>
    </source>
</evidence>
<dbReference type="GO" id="GO:0004197">
    <property type="term" value="F:cysteine-type endopeptidase activity"/>
    <property type="evidence" value="ECO:0007669"/>
    <property type="project" value="InterPro"/>
</dbReference>
<dbReference type="PROSITE" id="PS01122">
    <property type="entry name" value="CASPASE_CYS"/>
    <property type="match status" value="1"/>
</dbReference>
<name>A0AAE1KRH4_PETCI</name>
<dbReference type="EMBL" id="JAWQEG010001438">
    <property type="protein sequence ID" value="KAK3879460.1"/>
    <property type="molecule type" value="Genomic_DNA"/>
</dbReference>
<evidence type="ECO:0000256" key="1">
    <source>
        <dbReference type="ARBA" id="ARBA00010134"/>
    </source>
</evidence>
<dbReference type="PANTHER" id="PTHR47901:SF8">
    <property type="entry name" value="CASPASE-3"/>
    <property type="match status" value="1"/>
</dbReference>